<accession>A0ABU1ZK69</accession>
<sequence>MHQQEQSEISIQIPRNPWILFMGVWMLLGSTLQSNSVAFKAVCALINVALLATWWLSRVEKVVISFRAREAIFFYSALNPVRKFKTISLREFTRVYASPFARNAGWSIHLSGPKGQHLLLARLHALFGRSMRDDAVLDICESIAKGLSIFNGGDGMRR</sequence>
<keyword evidence="1" id="KW-0472">Membrane</keyword>
<gene>
    <name evidence="2" type="ORF">J2X15_000202</name>
</gene>
<evidence type="ECO:0000313" key="2">
    <source>
        <dbReference type="EMBL" id="MDR7304936.1"/>
    </source>
</evidence>
<name>A0ABU1ZK69_9BURK</name>
<reference evidence="2 3" key="1">
    <citation type="submission" date="2023-07" db="EMBL/GenBank/DDBJ databases">
        <title>Sorghum-associated microbial communities from plants grown in Nebraska, USA.</title>
        <authorList>
            <person name="Schachtman D."/>
        </authorList>
    </citation>
    <scope>NUCLEOTIDE SEQUENCE [LARGE SCALE GENOMIC DNA]</scope>
    <source>
        <strain evidence="2 3">BE308</strain>
    </source>
</reference>
<organism evidence="2 3">
    <name type="scientific">Rhodoferax saidenbachensis</name>
    <dbReference type="NCBI Taxonomy" id="1484693"/>
    <lineage>
        <taxon>Bacteria</taxon>
        <taxon>Pseudomonadati</taxon>
        <taxon>Pseudomonadota</taxon>
        <taxon>Betaproteobacteria</taxon>
        <taxon>Burkholderiales</taxon>
        <taxon>Comamonadaceae</taxon>
        <taxon>Rhodoferax</taxon>
    </lineage>
</organism>
<evidence type="ECO:0000256" key="1">
    <source>
        <dbReference type="SAM" id="Phobius"/>
    </source>
</evidence>
<dbReference type="RefSeq" id="WP_310338551.1">
    <property type="nucleotide sequence ID" value="NZ_JAVDXO010000001.1"/>
</dbReference>
<feature type="transmembrane region" description="Helical" evidence="1">
    <location>
        <begin position="16"/>
        <end position="32"/>
    </location>
</feature>
<keyword evidence="1" id="KW-0812">Transmembrane</keyword>
<keyword evidence="1" id="KW-1133">Transmembrane helix</keyword>
<proteinExistence type="predicted"/>
<keyword evidence="3" id="KW-1185">Reference proteome</keyword>
<comment type="caution">
    <text evidence="2">The sequence shown here is derived from an EMBL/GenBank/DDBJ whole genome shotgun (WGS) entry which is preliminary data.</text>
</comment>
<dbReference type="Proteomes" id="UP001268089">
    <property type="component" value="Unassembled WGS sequence"/>
</dbReference>
<feature type="transmembrane region" description="Helical" evidence="1">
    <location>
        <begin position="38"/>
        <end position="57"/>
    </location>
</feature>
<evidence type="ECO:0000313" key="3">
    <source>
        <dbReference type="Proteomes" id="UP001268089"/>
    </source>
</evidence>
<evidence type="ECO:0008006" key="4">
    <source>
        <dbReference type="Google" id="ProtNLM"/>
    </source>
</evidence>
<dbReference type="EMBL" id="JAVDXO010000001">
    <property type="protein sequence ID" value="MDR7304936.1"/>
    <property type="molecule type" value="Genomic_DNA"/>
</dbReference>
<protein>
    <recommendedName>
        <fullName evidence="4">PH domain-containing protein</fullName>
    </recommendedName>
</protein>